<reference evidence="3 4" key="1">
    <citation type="submission" date="2019-04" db="EMBL/GenBank/DDBJ databases">
        <title>An improved genome assembly and genetic linkage map for asparagus bean, Vigna unguiculata ssp. sesquipedialis.</title>
        <authorList>
            <person name="Xia Q."/>
            <person name="Zhang R."/>
            <person name="Dong Y."/>
        </authorList>
    </citation>
    <scope>NUCLEOTIDE SEQUENCE [LARGE SCALE GENOMIC DNA]</scope>
    <source>
        <tissue evidence="3">Leaf</tissue>
    </source>
</reference>
<dbReference type="SUPFAM" id="SSF52129">
    <property type="entry name" value="Caspase-like"/>
    <property type="match status" value="2"/>
</dbReference>
<proteinExistence type="inferred from homology"/>
<dbReference type="InterPro" id="IPR029030">
    <property type="entry name" value="Caspase-like_dom_sf"/>
</dbReference>
<protein>
    <recommendedName>
        <fullName evidence="2">Peptidase C14 caspase domain-containing protein</fullName>
    </recommendedName>
</protein>
<dbReference type="InterPro" id="IPR050452">
    <property type="entry name" value="Metacaspase"/>
</dbReference>
<dbReference type="Proteomes" id="UP000501690">
    <property type="component" value="Linkage Group LG2"/>
</dbReference>
<feature type="domain" description="Peptidase C14 caspase" evidence="2">
    <location>
        <begin position="120"/>
        <end position="356"/>
    </location>
</feature>
<dbReference type="PANTHER" id="PTHR48104">
    <property type="entry name" value="METACASPASE-4"/>
    <property type="match status" value="1"/>
</dbReference>
<accession>A0A4D6L6Q2</accession>
<comment type="similarity">
    <text evidence="1">Belongs to the peptidase C14B family.</text>
</comment>
<evidence type="ECO:0000256" key="1">
    <source>
        <dbReference type="ARBA" id="ARBA00009005"/>
    </source>
</evidence>
<dbReference type="GO" id="GO:0005737">
    <property type="term" value="C:cytoplasm"/>
    <property type="evidence" value="ECO:0007669"/>
    <property type="project" value="TreeGrafter"/>
</dbReference>
<dbReference type="PANTHER" id="PTHR48104:SF2">
    <property type="entry name" value="METACASPASE-1-LIKE ISOFORM X1"/>
    <property type="match status" value="1"/>
</dbReference>
<gene>
    <name evidence="3" type="ORF">DEO72_LG2g4465</name>
</gene>
<sequence length="770" mass="85943">MMEAASKCRRYRKGVSMNGSKNISSSQSNEEAKVTCRCFKEECHCLLRSRTNSHFGNSTLGPHSSKKECGICCPVKKFGSKLLKLGNLGGSNKNENLLSGSLSHSVASSSAFSSTSRYNKRAVLCGISYRRKFRLRGIINDISNMKELLIKNFDFPNECIRILTEDEQNGNLIPTKHNIMESLRWLVKDCEAGDSLVFYFSGHGSQQPDFKEDEIDGFDETLCPVDYLIEGMIIDNEINSTIVWPLKKGVTLHAIVDACHSGTILDLLFVYNQESGIWEDNKPPSKEPIRKHSSGGLAICVSACEDNQTACDSSVFGGKGMNGVLTYLFTKAIREYPGITYGRLLQNMHQEIKKISRSKCNNRILPHIFNRKIAQLMMEAASKCRRYRKGVSMNGSKNISSSQSNEEAKVTCRCFKEECHCLLRSRTNSHFGNSTLGPHSSKKECGICCPVKKFGSKLLKLGNLGGSNKNENLLSGSLSHSVASSSAFSSTSRYNKRAVLCGISYRRKFRLRGIINDISNMKELLIKNFDFPNECIRILTEDEQNGNLIPTKHNIMESLRWLVKDCEAGDSLVFYFSGHGSQQPDFKEDEIDGFDETLCPVDYLIEGMIIDNEINSTIVWPLKKGVTLHAIVDACHSGTILDLLFVYNQESGIWEDNKPPSKEPIRKHSSGGLAICVSACEDNQTACDSSVFGGKGMNGVLTYLFTKAIREYPGITYGRLLQNMHQEIKKISRSKCNNRILPHIFNRKIAQDPLLSSSEKFDVSTTMLSL</sequence>
<dbReference type="InterPro" id="IPR011600">
    <property type="entry name" value="Pept_C14_caspase"/>
</dbReference>
<dbReference type="EMBL" id="CP039346">
    <property type="protein sequence ID" value="QCD84115.1"/>
    <property type="molecule type" value="Genomic_DNA"/>
</dbReference>
<dbReference type="AlphaFoldDB" id="A0A4D6L6Q2"/>
<evidence type="ECO:0000313" key="4">
    <source>
        <dbReference type="Proteomes" id="UP000501690"/>
    </source>
</evidence>
<keyword evidence="4" id="KW-1185">Reference proteome</keyword>
<evidence type="ECO:0000313" key="3">
    <source>
        <dbReference type="EMBL" id="QCD84115.1"/>
    </source>
</evidence>
<dbReference type="GO" id="GO:0006508">
    <property type="term" value="P:proteolysis"/>
    <property type="evidence" value="ECO:0007669"/>
    <property type="project" value="InterPro"/>
</dbReference>
<dbReference type="GO" id="GO:0004197">
    <property type="term" value="F:cysteine-type endopeptidase activity"/>
    <property type="evidence" value="ECO:0007669"/>
    <property type="project" value="InterPro"/>
</dbReference>
<dbReference type="Pfam" id="PF00656">
    <property type="entry name" value="Peptidase_C14"/>
    <property type="match status" value="2"/>
</dbReference>
<name>A0A4D6L6Q2_VIGUN</name>
<feature type="domain" description="Peptidase C14 caspase" evidence="2">
    <location>
        <begin position="496"/>
        <end position="753"/>
    </location>
</feature>
<dbReference type="Gene3D" id="3.40.50.12660">
    <property type="match status" value="2"/>
</dbReference>
<organism evidence="3 4">
    <name type="scientific">Vigna unguiculata</name>
    <name type="common">Cowpea</name>
    <dbReference type="NCBI Taxonomy" id="3917"/>
    <lineage>
        <taxon>Eukaryota</taxon>
        <taxon>Viridiplantae</taxon>
        <taxon>Streptophyta</taxon>
        <taxon>Embryophyta</taxon>
        <taxon>Tracheophyta</taxon>
        <taxon>Spermatophyta</taxon>
        <taxon>Magnoliopsida</taxon>
        <taxon>eudicotyledons</taxon>
        <taxon>Gunneridae</taxon>
        <taxon>Pentapetalae</taxon>
        <taxon>rosids</taxon>
        <taxon>fabids</taxon>
        <taxon>Fabales</taxon>
        <taxon>Fabaceae</taxon>
        <taxon>Papilionoideae</taxon>
        <taxon>50 kb inversion clade</taxon>
        <taxon>NPAAA clade</taxon>
        <taxon>indigoferoid/millettioid clade</taxon>
        <taxon>Phaseoleae</taxon>
        <taxon>Vigna</taxon>
    </lineage>
</organism>
<evidence type="ECO:0000259" key="2">
    <source>
        <dbReference type="Pfam" id="PF00656"/>
    </source>
</evidence>